<dbReference type="HOGENOM" id="CLU_056339_6_1_9"/>
<keyword evidence="5" id="KW-1185">Reference proteome</keyword>
<dbReference type="AlphaFoldDB" id="E6U7N7"/>
<comment type="subcellular location">
    <subcellularLocation>
        <location evidence="3">Cytoplasm</location>
    </subcellularLocation>
</comment>
<proteinExistence type="inferred from homology"/>
<dbReference type="GO" id="GO:0016151">
    <property type="term" value="F:nickel cation binding"/>
    <property type="evidence" value="ECO:0007669"/>
    <property type="project" value="UniProtKB-UniRule"/>
</dbReference>
<dbReference type="GO" id="GO:0005737">
    <property type="term" value="C:cytoplasm"/>
    <property type="evidence" value="ECO:0007669"/>
    <property type="project" value="UniProtKB-SubCell"/>
</dbReference>
<name>E6U7N7_ETHHY</name>
<comment type="function">
    <text evidence="3">Required for maturation of urease via the functional incorporation of the urease nickel metallocenter.</text>
</comment>
<dbReference type="KEGG" id="eha:Ethha_2667"/>
<dbReference type="Pfam" id="PF01774">
    <property type="entry name" value="UreD"/>
    <property type="match status" value="1"/>
</dbReference>
<comment type="similarity">
    <text evidence="1 3">Belongs to the UreD family.</text>
</comment>
<reference evidence="4" key="1">
    <citation type="submission" date="2010-12" db="EMBL/GenBank/DDBJ databases">
        <title>Complete sequence of Ethanoligenens harbinense YUAN-3.</title>
        <authorList>
            <person name="Lucas S."/>
            <person name="Copeland A."/>
            <person name="Lapidus A."/>
            <person name="Cheng J.-F."/>
            <person name="Bruce D."/>
            <person name="Goodwin L."/>
            <person name="Pitluck S."/>
            <person name="Chertkov O."/>
            <person name="Misra M."/>
            <person name="Detter J.C."/>
            <person name="Han C."/>
            <person name="Tapia R."/>
            <person name="Land M."/>
            <person name="Hauser L."/>
            <person name="Jeffries C."/>
            <person name="Kyrpides N."/>
            <person name="Ivanova N."/>
            <person name="Mikhailova N."/>
            <person name="Wang A."/>
            <person name="Mouttaki H."/>
            <person name="He Z."/>
            <person name="Zhou J."/>
            <person name="Hemme C.L."/>
            <person name="Woyke T."/>
        </authorList>
    </citation>
    <scope>NUCLEOTIDE SEQUENCE [LARGE SCALE GENOMIC DNA]</scope>
    <source>
        <strain evidence="4">YUAN-3</strain>
    </source>
</reference>
<dbReference type="EMBL" id="CP002400">
    <property type="protein sequence ID" value="ADU28160.1"/>
    <property type="molecule type" value="Genomic_DNA"/>
</dbReference>
<evidence type="ECO:0000256" key="3">
    <source>
        <dbReference type="HAMAP-Rule" id="MF_01384"/>
    </source>
</evidence>
<dbReference type="PANTHER" id="PTHR33643:SF1">
    <property type="entry name" value="UREASE ACCESSORY PROTEIN D"/>
    <property type="match status" value="1"/>
</dbReference>
<dbReference type="PANTHER" id="PTHR33643">
    <property type="entry name" value="UREASE ACCESSORY PROTEIN D"/>
    <property type="match status" value="1"/>
</dbReference>
<keyword evidence="2 3" id="KW-0143">Chaperone</keyword>
<evidence type="ECO:0000313" key="5">
    <source>
        <dbReference type="Proteomes" id="UP000001551"/>
    </source>
</evidence>
<evidence type="ECO:0000313" key="4">
    <source>
        <dbReference type="EMBL" id="ADU28160.1"/>
    </source>
</evidence>
<keyword evidence="3" id="KW-0996">Nickel insertion</keyword>
<sequence length="256" mass="27538">MNGSDGALHVRTCLRGGATVLEDCFFTPPYKIARPFPEPDGGVQLMVMSASAGILEGDRYTEDFRIGAGSRVTVTGQSYTKLFRMGTGHAEKRTRITVEAGAVLRWLPPPVLPFAGSRYVSDTVIDVRPDGSLIWRDILSCGRAGSGEVFRFASYRAALTVSQSGRPVLRERTVLLPDEQPLPGLGYYEGYTHQAALFFFGGHVPDKDCLLNVLADVPAVSAGVTDTLRGGRLVRMLGTGAEQLERLCGALAGCRA</sequence>
<dbReference type="RefSeq" id="WP_013486503.1">
    <property type="nucleotide sequence ID" value="NC_014828.1"/>
</dbReference>
<dbReference type="HAMAP" id="MF_01384">
    <property type="entry name" value="UreD"/>
    <property type="match status" value="1"/>
</dbReference>
<keyword evidence="3" id="KW-0963">Cytoplasm</keyword>
<dbReference type="Proteomes" id="UP000001551">
    <property type="component" value="Chromosome"/>
</dbReference>
<gene>
    <name evidence="3" type="primary">ureD</name>
    <name evidence="4" type="ordered locus">Ethha_2667</name>
</gene>
<evidence type="ECO:0000256" key="2">
    <source>
        <dbReference type="ARBA" id="ARBA00023186"/>
    </source>
</evidence>
<accession>E6U7N7</accession>
<evidence type="ECO:0000256" key="1">
    <source>
        <dbReference type="ARBA" id="ARBA00007177"/>
    </source>
</evidence>
<protein>
    <recommendedName>
        <fullName evidence="3">Urease accessory protein UreD</fullName>
    </recommendedName>
</protein>
<dbReference type="InterPro" id="IPR002669">
    <property type="entry name" value="UreD"/>
</dbReference>
<comment type="subunit">
    <text evidence="3">UreD, UreF and UreG form a complex that acts as a GTP-hydrolysis-dependent molecular chaperone, activating the urease apoprotein by helping to assemble the nickel containing metallocenter of UreC. The UreE protein probably delivers the nickel.</text>
</comment>
<dbReference type="eggNOG" id="COG0829">
    <property type="taxonomic scope" value="Bacteria"/>
</dbReference>
<dbReference type="STRING" id="663278.Ethha_2667"/>
<organism evidence="4 5">
    <name type="scientific">Ethanoligenens harbinense (strain DSM 18485 / JCM 12961 / CGMCC 1.5033 / YUAN-3)</name>
    <dbReference type="NCBI Taxonomy" id="663278"/>
    <lineage>
        <taxon>Bacteria</taxon>
        <taxon>Bacillati</taxon>
        <taxon>Bacillota</taxon>
        <taxon>Clostridia</taxon>
        <taxon>Eubacteriales</taxon>
        <taxon>Oscillospiraceae</taxon>
        <taxon>Ethanoligenens</taxon>
    </lineage>
</organism>
<reference evidence="4" key="2">
    <citation type="submission" date="2010-12" db="EMBL/GenBank/DDBJ databases">
        <authorList>
            <consortium name="US DOE Joint Genome Institute"/>
            <person name="Lucas S."/>
            <person name="Copeland A."/>
            <person name="Lapidus A."/>
            <person name="Cheng J.-F."/>
            <person name="Bruce D."/>
            <person name="Goodwin L."/>
            <person name="Pitluck S."/>
            <person name="Chertkov O."/>
            <person name="Misra M."/>
            <person name="Detter J.C."/>
            <person name="Han C."/>
            <person name="Tapia R."/>
            <person name="Land M."/>
            <person name="Hauser L."/>
            <person name="Jeffries C."/>
            <person name="Kyrpides N."/>
            <person name="Ivanova N."/>
            <person name="Mikhailova N."/>
            <person name="Wang A."/>
            <person name="Mouttaki H."/>
            <person name="He Z."/>
            <person name="Zhou J."/>
            <person name="Hemme C.L."/>
            <person name="Woyke T."/>
        </authorList>
    </citation>
    <scope>NUCLEOTIDE SEQUENCE</scope>
    <source>
        <strain evidence="4">YUAN-3</strain>
    </source>
</reference>